<evidence type="ECO:0000259" key="2">
    <source>
        <dbReference type="Pfam" id="PF06985"/>
    </source>
</evidence>
<dbReference type="InterPro" id="IPR024983">
    <property type="entry name" value="CHAT_dom"/>
</dbReference>
<evidence type="ECO:0000313" key="4">
    <source>
        <dbReference type="EMBL" id="RBR06812.1"/>
    </source>
</evidence>
<feature type="domain" description="Heterokaryon incompatibility" evidence="2">
    <location>
        <begin position="801"/>
        <end position="958"/>
    </location>
</feature>
<comment type="caution">
    <text evidence="4">The sequence shown here is derived from an EMBL/GenBank/DDBJ whole genome shotgun (WGS) entry which is preliminary data.</text>
</comment>
<reference evidence="4 5" key="1">
    <citation type="submission" date="2018-06" db="EMBL/GenBank/DDBJ databases">
        <title>Fusarium incarnatum-equiseti species complex species 28.</title>
        <authorList>
            <person name="Gardiner D.M."/>
        </authorList>
    </citation>
    <scope>NUCLEOTIDE SEQUENCE [LARGE SCALE GENOMIC DNA]</scope>
    <source>
        <strain evidence="4 5">FIESC_28</strain>
    </source>
</reference>
<dbReference type="Pfam" id="PF06985">
    <property type="entry name" value="HET"/>
    <property type="match status" value="1"/>
</dbReference>
<dbReference type="OrthoDB" id="9991317at2759"/>
<dbReference type="GeneID" id="42000354"/>
<dbReference type="RefSeq" id="XP_031010889.1">
    <property type="nucleotide sequence ID" value="XM_031165058.1"/>
</dbReference>
<keyword evidence="5" id="KW-1185">Reference proteome</keyword>
<dbReference type="PANTHER" id="PTHR33112:SF16">
    <property type="entry name" value="HETEROKARYON INCOMPATIBILITY DOMAIN-CONTAINING PROTEIN"/>
    <property type="match status" value="1"/>
</dbReference>
<sequence>MEKLDQDILEATKSIPPEPEKDEAGGRSLEKLADLLIARYQQTGNTDDLRASLRNKMLLFRTLNLSEEVSLWYLLIDEHLHGDVSSRYSETNDPEDLRAAITICWQVFFEEPDNAKHEGLSVRLPFILRTGTLLLYEKLGNWRDIELAASYSKRTLPFVPMDVKDRANPLHEFAGHLFKKYQVQEDPEILRVGLPLSRDAVSATPEGNPEIPARIANLGAWLLRSYEKRGDTNDLLAAIEKTELAISLLCKDNLNQLRFLTNLAIMLFRQFEISRDDNDPDQVELMASCADIGAALQIDSLAHPLLGIEGARAAIRIFKFLGKLDEANTLAQKALQLLPMASHPSIPRQDQQHAIEQMSRKKLSRLEQKEVTWAKTFDKLRSKAAQPIETMEQVTFKDRIVSEIQDFDHDHAFYLGLIRREPDFEEFLKLPKLDDLLEGVTDGSIVIVNITPPSSDAIIISTSEKRVRSLNLPKATPSGEPFLNRYLKTFSRIKKPQGSDKQEIESDEDPHDLYDTQFLSWLWTACVEPILKEIGGLQSSSPTPRIWWIGTGIASGFPFHAAGNFEGGTLDHAISSYIPSITSLMEARARTKPSDNDGDKTSVLIVTTPGDSDGCQRPDLTEAFQQMDETLGETFTAVTLSEPSVEETLKTMGRFDVIHLACDGQSDSFNPSQSYIQVGRHLSSGADEGKLTAELISDDATLDKPKIAFFTLHPTAGSKTKSPTDEGLGIISAFQLAGFRHALGSLSKADAASQAYVAKSFYQALGQNSHPGDPLPKRLLVVEGSANGLRLIETQGDEQPYVCLSNRWGDGKHKKLKTTTKTIQNHMNSIKWNDLPATFQDAVKVCRSMDIRYLWIDTLCILQNFEDMTPNEAEITRQDFALENSNMAGTYQNSHFTISADLSTHMDSGMFSTEPVDDYSVEVTTDDGQRTLPYVRQCLIAHYTESPELERRGWTLQEFLLPPRVLHFGKYDIEWRCETHFACECGEMGLREGGSRLPWHRHNNFQESTRTLPDDPQGILVWWEEVVNNYTNRDLTNATDKLPALSGLAQRRKQIRDGVYLAGLWQDSLLHDLCWYYKIIHHDASFCKSRRPIHYRAPSWSWASLDGNGNCF</sequence>
<evidence type="ECO:0008006" key="6">
    <source>
        <dbReference type="Google" id="ProtNLM"/>
    </source>
</evidence>
<dbReference type="Pfam" id="PF12770">
    <property type="entry name" value="CHAT"/>
    <property type="match status" value="1"/>
</dbReference>
<feature type="region of interest" description="Disordered" evidence="1">
    <location>
        <begin position="1"/>
        <end position="26"/>
    </location>
</feature>
<organism evidence="4 5">
    <name type="scientific">Fusarium coffeatum</name>
    <dbReference type="NCBI Taxonomy" id="231269"/>
    <lineage>
        <taxon>Eukaryota</taxon>
        <taxon>Fungi</taxon>
        <taxon>Dikarya</taxon>
        <taxon>Ascomycota</taxon>
        <taxon>Pezizomycotina</taxon>
        <taxon>Sordariomycetes</taxon>
        <taxon>Hypocreomycetidae</taxon>
        <taxon>Hypocreales</taxon>
        <taxon>Nectriaceae</taxon>
        <taxon>Fusarium</taxon>
        <taxon>Fusarium incarnatum-equiseti species complex</taxon>
    </lineage>
</organism>
<protein>
    <recommendedName>
        <fullName evidence="6">Heterokaryon incompatibility domain-containing protein</fullName>
    </recommendedName>
</protein>
<dbReference type="PANTHER" id="PTHR33112">
    <property type="entry name" value="DOMAIN PROTEIN, PUTATIVE-RELATED"/>
    <property type="match status" value="1"/>
</dbReference>
<gene>
    <name evidence="4" type="ORF">FIESC28_10928</name>
</gene>
<evidence type="ECO:0000256" key="1">
    <source>
        <dbReference type="SAM" id="MobiDB-lite"/>
    </source>
</evidence>
<name>A0A366QQ12_9HYPO</name>
<dbReference type="EMBL" id="QKXC01000335">
    <property type="protein sequence ID" value="RBR06812.1"/>
    <property type="molecule type" value="Genomic_DNA"/>
</dbReference>
<accession>A0A366QQ12</accession>
<evidence type="ECO:0000259" key="3">
    <source>
        <dbReference type="Pfam" id="PF12770"/>
    </source>
</evidence>
<dbReference type="InterPro" id="IPR010730">
    <property type="entry name" value="HET"/>
</dbReference>
<evidence type="ECO:0000313" key="5">
    <source>
        <dbReference type="Proteomes" id="UP000253153"/>
    </source>
</evidence>
<dbReference type="AlphaFoldDB" id="A0A366QQ12"/>
<proteinExistence type="predicted"/>
<feature type="domain" description="CHAT" evidence="3">
    <location>
        <begin position="518"/>
        <end position="771"/>
    </location>
</feature>
<dbReference type="Proteomes" id="UP000253153">
    <property type="component" value="Unassembled WGS sequence"/>
</dbReference>